<dbReference type="AlphaFoldDB" id="A0A7X1HX30"/>
<sequence>MSPDSIVPGSVRSAAELNEQIRALWLRSSGSLTAQERAEYELLVVEWAAAVRGEVIEAA</sequence>
<comment type="caution">
    <text evidence="1">The sequence shown here is derived from an EMBL/GenBank/DDBJ whole genome shotgun (WGS) entry which is preliminary data.</text>
</comment>
<reference evidence="1 2" key="1">
    <citation type="submission" date="2020-08" db="EMBL/GenBank/DDBJ databases">
        <title>Whole-Genome Sequence of French Clinical Streptomyces mexicanus Strain Q0842.</title>
        <authorList>
            <person name="Boxberger M."/>
            <person name="La Scola B."/>
        </authorList>
    </citation>
    <scope>NUCLEOTIDE SEQUENCE [LARGE SCALE GENOMIC DNA]</scope>
    <source>
        <strain evidence="1 2">Marseille-Q0842</strain>
    </source>
</reference>
<evidence type="ECO:0000313" key="1">
    <source>
        <dbReference type="EMBL" id="MBC2864305.1"/>
    </source>
</evidence>
<dbReference type="OrthoDB" id="4290097at2"/>
<proteinExistence type="predicted"/>
<dbReference type="RefSeq" id="WP_159662352.1">
    <property type="nucleotide sequence ID" value="NZ_JACMHY010000002.1"/>
</dbReference>
<organism evidence="1 2">
    <name type="scientific">Streptomyces mexicanus</name>
    <dbReference type="NCBI Taxonomy" id="178566"/>
    <lineage>
        <taxon>Bacteria</taxon>
        <taxon>Bacillati</taxon>
        <taxon>Actinomycetota</taxon>
        <taxon>Actinomycetes</taxon>
        <taxon>Kitasatosporales</taxon>
        <taxon>Streptomycetaceae</taxon>
        <taxon>Streptomyces</taxon>
    </lineage>
</organism>
<evidence type="ECO:0000313" key="2">
    <source>
        <dbReference type="Proteomes" id="UP000517694"/>
    </source>
</evidence>
<dbReference type="EMBL" id="JACMHY010000002">
    <property type="protein sequence ID" value="MBC2864305.1"/>
    <property type="molecule type" value="Genomic_DNA"/>
</dbReference>
<gene>
    <name evidence="1" type="ORF">H1R13_04640</name>
</gene>
<dbReference type="Proteomes" id="UP000517694">
    <property type="component" value="Unassembled WGS sequence"/>
</dbReference>
<name>A0A7X1HX30_9ACTN</name>
<keyword evidence="2" id="KW-1185">Reference proteome</keyword>
<accession>A0A7X1HX30</accession>
<protein>
    <submittedName>
        <fullName evidence="1">Uncharacterized protein</fullName>
    </submittedName>
</protein>